<dbReference type="CDD" id="cd01100">
    <property type="entry name" value="APPLE_Factor_XI_like"/>
    <property type="match status" value="1"/>
</dbReference>
<evidence type="ECO:0000256" key="16">
    <source>
        <dbReference type="SAM" id="SignalP"/>
    </source>
</evidence>
<dbReference type="eggNOG" id="ENOG502SI6D">
    <property type="taxonomic scope" value="Eukaryota"/>
</dbReference>
<reference evidence="18" key="3">
    <citation type="submission" date="2015-02" db="UniProtKB">
        <authorList>
            <consortium name="EnsemblProtists"/>
        </authorList>
    </citation>
    <scope>IDENTIFICATION</scope>
    <source>
        <strain evidence="18">DAOM BR144</strain>
    </source>
</reference>
<dbReference type="EMBL" id="GL376631">
    <property type="status" value="NOT_ANNOTATED_CDS"/>
    <property type="molecule type" value="Genomic_DNA"/>
</dbReference>
<feature type="chain" id="PRO_5003872041" description="glucan endo-1,3-beta-D-glucosidase" evidence="16">
    <location>
        <begin position="22"/>
        <end position="407"/>
    </location>
</feature>
<dbReference type="OMA" id="MTSESWQ"/>
<evidence type="ECO:0000256" key="9">
    <source>
        <dbReference type="ARBA" id="ARBA00023180"/>
    </source>
</evidence>
<keyword evidence="5" id="KW-0677">Repeat</keyword>
<dbReference type="InParanoid" id="K3WI73"/>
<dbReference type="GO" id="GO:0006508">
    <property type="term" value="P:proteolysis"/>
    <property type="evidence" value="ECO:0007669"/>
    <property type="project" value="InterPro"/>
</dbReference>
<feature type="signal peptide" evidence="16">
    <location>
        <begin position="1"/>
        <end position="21"/>
    </location>
</feature>
<dbReference type="Proteomes" id="UP000019132">
    <property type="component" value="Unassembled WGS sequence"/>
</dbReference>
<evidence type="ECO:0000256" key="12">
    <source>
        <dbReference type="ARBA" id="ARBA00023326"/>
    </source>
</evidence>
<comment type="subcellular location">
    <subcellularLocation>
        <location evidence="2">Cell membrane</location>
    </subcellularLocation>
</comment>
<dbReference type="EC" id="3.2.1.39" evidence="3"/>
<evidence type="ECO:0000256" key="2">
    <source>
        <dbReference type="ARBA" id="ARBA00004236"/>
    </source>
</evidence>
<comment type="catalytic activity">
    <reaction evidence="1">
        <text>Hydrolysis of (1-&gt;3)-beta-D-glucosidic linkages in (1-&gt;3)-beta-D-glucans.</text>
        <dbReference type="EC" id="3.2.1.39"/>
    </reaction>
</comment>
<evidence type="ECO:0000313" key="19">
    <source>
        <dbReference type="Proteomes" id="UP000019132"/>
    </source>
</evidence>
<dbReference type="Pfam" id="PF14295">
    <property type="entry name" value="PAN_4"/>
    <property type="match status" value="1"/>
</dbReference>
<evidence type="ECO:0000256" key="14">
    <source>
        <dbReference type="ARBA" id="ARBA00042373"/>
    </source>
</evidence>
<reference evidence="19" key="1">
    <citation type="journal article" date="2010" name="Genome Biol.">
        <title>Genome sequence of the necrotrophic plant pathogen Pythium ultimum reveals original pathogenicity mechanisms and effector repertoire.</title>
        <authorList>
            <person name="Levesque C.A."/>
            <person name="Brouwer H."/>
            <person name="Cano L."/>
            <person name="Hamilton J.P."/>
            <person name="Holt C."/>
            <person name="Huitema E."/>
            <person name="Raffaele S."/>
            <person name="Robideau G.P."/>
            <person name="Thines M."/>
            <person name="Win J."/>
            <person name="Zerillo M.M."/>
            <person name="Beakes G.W."/>
            <person name="Boore J.L."/>
            <person name="Busam D."/>
            <person name="Dumas B."/>
            <person name="Ferriera S."/>
            <person name="Fuerstenberg S.I."/>
            <person name="Gachon C.M."/>
            <person name="Gaulin E."/>
            <person name="Govers F."/>
            <person name="Grenville-Briggs L."/>
            <person name="Horner N."/>
            <person name="Hostetler J."/>
            <person name="Jiang R.H."/>
            <person name="Johnson J."/>
            <person name="Krajaejun T."/>
            <person name="Lin H."/>
            <person name="Meijer H.J."/>
            <person name="Moore B."/>
            <person name="Morris P."/>
            <person name="Phuntmart V."/>
            <person name="Puiu D."/>
            <person name="Shetty J."/>
            <person name="Stajich J.E."/>
            <person name="Tripathy S."/>
            <person name="Wawra S."/>
            <person name="van West P."/>
            <person name="Whitty B.R."/>
            <person name="Coutinho P.M."/>
            <person name="Henrissat B."/>
            <person name="Martin F."/>
            <person name="Thomas P.D."/>
            <person name="Tyler B.M."/>
            <person name="De Vries R.P."/>
            <person name="Kamoun S."/>
            <person name="Yandell M."/>
            <person name="Tisserat N."/>
            <person name="Buell C.R."/>
        </authorList>
    </citation>
    <scope>NUCLEOTIDE SEQUENCE</scope>
    <source>
        <strain evidence="19">DAOM:BR144</strain>
    </source>
</reference>
<dbReference type="PANTHER" id="PTHR16631">
    <property type="entry name" value="GLUCAN 1,3-BETA-GLUCOSIDASE"/>
    <property type="match status" value="1"/>
</dbReference>
<evidence type="ECO:0000256" key="6">
    <source>
        <dbReference type="ARBA" id="ARBA00022801"/>
    </source>
</evidence>
<organism evidence="18 19">
    <name type="scientific">Globisporangium ultimum (strain ATCC 200006 / CBS 805.95 / DAOM BR144)</name>
    <name type="common">Pythium ultimum</name>
    <dbReference type="NCBI Taxonomy" id="431595"/>
    <lineage>
        <taxon>Eukaryota</taxon>
        <taxon>Sar</taxon>
        <taxon>Stramenopiles</taxon>
        <taxon>Oomycota</taxon>
        <taxon>Peronosporomycetes</taxon>
        <taxon>Pythiales</taxon>
        <taxon>Pythiaceae</taxon>
        <taxon>Globisporangium</taxon>
    </lineage>
</organism>
<evidence type="ECO:0000256" key="5">
    <source>
        <dbReference type="ARBA" id="ARBA00022737"/>
    </source>
</evidence>
<evidence type="ECO:0000313" key="18">
    <source>
        <dbReference type="EnsemblProtists" id="PYU1_T004665"/>
    </source>
</evidence>
<dbReference type="Gene3D" id="3.50.4.10">
    <property type="entry name" value="Hepatocyte Growth Factor"/>
    <property type="match status" value="1"/>
</dbReference>
<dbReference type="EnsemblProtists" id="PYU1_T004665">
    <property type="protein sequence ID" value="PYU1_T004665"/>
    <property type="gene ID" value="PYU1_G004654"/>
</dbReference>
<evidence type="ECO:0000256" key="8">
    <source>
        <dbReference type="ARBA" id="ARBA00023157"/>
    </source>
</evidence>
<dbReference type="InterPro" id="IPR050732">
    <property type="entry name" value="Beta-glucan_modifiers"/>
</dbReference>
<evidence type="ECO:0000256" key="7">
    <source>
        <dbReference type="ARBA" id="ARBA00023136"/>
    </source>
</evidence>
<keyword evidence="10" id="KW-0119">Carbohydrate metabolism</keyword>
<sequence>MAGIKKLFSLVAALALGAASAYNESSSVGIHRNLGAGSGDIAACYTPFHSWQYPVNGGGADVNALRQSIDDDFRLMSKHVTYVRTYYAQHFGIEIAPIAAKYNIKLYLGVFLTKESWGASEVTAAVNAVNNYPGTVEAIIVGNENMINHDEHSWDILNKINEIKSRLGGNAGRVKYGTVQRVTEYLDSNFDSEMWQLANNLDILGVNIYPFFDNGYDASRPTDLLNTLWNMVGNKYPRDKLRLTETGFPTAGSSSSVSPRVQPSLAGSVNYYEGVVDWNPAGYAGRPKFWFQAFDRRWDDKTVYVELERHFGFFTVDKQYKQGNFPHPLTASSSNTGSCNLENGIDYSGNDIGSAWSASAANCCGICKGFQGCKAFSWNNYNGGTCWLKSGKGGWANNGGVVSAVVA</sequence>
<keyword evidence="9" id="KW-0325">Glycoprotein</keyword>
<keyword evidence="11" id="KW-0961">Cell wall biogenesis/degradation</keyword>
<dbReference type="InterPro" id="IPR017853">
    <property type="entry name" value="GH"/>
</dbReference>
<dbReference type="GO" id="GO:0000272">
    <property type="term" value="P:polysaccharide catabolic process"/>
    <property type="evidence" value="ECO:0007669"/>
    <property type="project" value="UniProtKB-KW"/>
</dbReference>
<feature type="domain" description="Apple" evidence="17">
    <location>
        <begin position="345"/>
        <end position="389"/>
    </location>
</feature>
<evidence type="ECO:0000256" key="13">
    <source>
        <dbReference type="ARBA" id="ARBA00037649"/>
    </source>
</evidence>
<keyword evidence="19" id="KW-1185">Reference proteome</keyword>
<dbReference type="GO" id="GO:0042973">
    <property type="term" value="F:glucan endo-1,3-beta-D-glucosidase activity"/>
    <property type="evidence" value="ECO:0007669"/>
    <property type="project" value="UniProtKB-EC"/>
</dbReference>
<keyword evidence="6" id="KW-0378">Hydrolase</keyword>
<dbReference type="SUPFAM" id="SSF51445">
    <property type="entry name" value="(Trans)glycosidases"/>
    <property type="match status" value="1"/>
</dbReference>
<dbReference type="GO" id="GO:0005886">
    <property type="term" value="C:plasma membrane"/>
    <property type="evidence" value="ECO:0007669"/>
    <property type="project" value="UniProtKB-SubCell"/>
</dbReference>
<reference evidence="19" key="2">
    <citation type="submission" date="2010-04" db="EMBL/GenBank/DDBJ databases">
        <authorList>
            <person name="Buell R."/>
            <person name="Hamilton J."/>
            <person name="Hostetler J."/>
        </authorList>
    </citation>
    <scope>NUCLEOTIDE SEQUENCE [LARGE SCALE GENOMIC DNA]</scope>
    <source>
        <strain evidence="19">DAOM:BR144</strain>
    </source>
</reference>
<evidence type="ECO:0000256" key="4">
    <source>
        <dbReference type="ARBA" id="ARBA00022475"/>
    </source>
</evidence>
<evidence type="ECO:0000256" key="15">
    <source>
        <dbReference type="ARBA" id="ARBA00043078"/>
    </source>
</evidence>
<dbReference type="HOGENOM" id="CLU_022693_4_0_1"/>
<dbReference type="STRING" id="431595.K3WI73"/>
<evidence type="ECO:0000259" key="17">
    <source>
        <dbReference type="Pfam" id="PF14295"/>
    </source>
</evidence>
<evidence type="ECO:0000256" key="3">
    <source>
        <dbReference type="ARBA" id="ARBA00012780"/>
    </source>
</evidence>
<keyword evidence="7" id="KW-0472">Membrane</keyword>
<dbReference type="GO" id="GO:0005576">
    <property type="term" value="C:extracellular region"/>
    <property type="evidence" value="ECO:0007669"/>
    <property type="project" value="InterPro"/>
</dbReference>
<dbReference type="InterPro" id="IPR003609">
    <property type="entry name" value="Pan_app"/>
</dbReference>
<evidence type="ECO:0000256" key="10">
    <source>
        <dbReference type="ARBA" id="ARBA00023277"/>
    </source>
</evidence>
<keyword evidence="16" id="KW-0732">Signal</keyword>
<dbReference type="VEuPathDB" id="FungiDB:PYU1_G004654"/>
<keyword evidence="4" id="KW-1003">Cell membrane</keyword>
<name>K3WI73_GLOUD</name>
<dbReference type="GO" id="GO:0071555">
    <property type="term" value="P:cell wall organization"/>
    <property type="evidence" value="ECO:0007669"/>
    <property type="project" value="UniProtKB-KW"/>
</dbReference>
<keyword evidence="12" id="KW-0624">Polysaccharide degradation</keyword>
<dbReference type="AlphaFoldDB" id="K3WI73"/>
<proteinExistence type="predicted"/>
<dbReference type="Gene3D" id="3.20.20.80">
    <property type="entry name" value="Glycosidases"/>
    <property type="match status" value="1"/>
</dbReference>
<protein>
    <recommendedName>
        <fullName evidence="3">glucan endo-1,3-beta-D-glucosidase</fullName>
        <ecNumber evidence="3">3.2.1.39</ecNumber>
    </recommendedName>
    <alternativeName>
        <fullName evidence="15">Endo-1,3-beta-glucanase btgC</fullName>
    </alternativeName>
    <alternativeName>
        <fullName evidence="14">Laminarinase btgC</fullName>
    </alternativeName>
</protein>
<accession>K3WI73</accession>
<dbReference type="PANTHER" id="PTHR16631:SF17">
    <property type="entry name" value="GLUCAN ENDO-1,3-BETA-GLUCOSIDASE BTGC"/>
    <property type="match status" value="1"/>
</dbReference>
<comment type="function">
    <text evidence="13">Glucanases play a role in cell expansion during growth, in cell-cell fusion during mating, and in spore release during sporulation. This enzyme may be involved in beta-glucan degradation. Active on laminarin and lichenan.</text>
</comment>
<evidence type="ECO:0000256" key="11">
    <source>
        <dbReference type="ARBA" id="ARBA00023316"/>
    </source>
</evidence>
<keyword evidence="8" id="KW-1015">Disulfide bond</keyword>
<dbReference type="InterPro" id="IPR000177">
    <property type="entry name" value="Apple"/>
</dbReference>
<evidence type="ECO:0000256" key="1">
    <source>
        <dbReference type="ARBA" id="ARBA00000382"/>
    </source>
</evidence>